<feature type="active site" evidence="6">
    <location>
        <position position="683"/>
    </location>
</feature>
<feature type="binding site" evidence="7">
    <location>
        <position position="819"/>
    </location>
    <ligand>
        <name>Mg(2+)</name>
        <dbReference type="ChEBI" id="CHEBI:18420"/>
        <label>1</label>
    </ligand>
</feature>
<dbReference type="GO" id="GO:0008311">
    <property type="term" value="F:double-stranded DNA 3'-5' DNA exonuclease activity"/>
    <property type="evidence" value="ECO:0007669"/>
    <property type="project" value="UniProtKB-EC"/>
</dbReference>
<dbReference type="PANTHER" id="PTHR37984:SF5">
    <property type="entry name" value="PROTEIN NYNRIN-LIKE"/>
    <property type="match status" value="1"/>
</dbReference>
<feature type="active site" description="Proton donor/acceptor" evidence="6">
    <location>
        <position position="723"/>
    </location>
</feature>
<dbReference type="PROSITE" id="PS50994">
    <property type="entry name" value="INTEGRASE"/>
    <property type="match status" value="1"/>
</dbReference>
<dbReference type="PANTHER" id="PTHR37984">
    <property type="entry name" value="PROTEIN CBG26694"/>
    <property type="match status" value="1"/>
</dbReference>
<dbReference type="GO" id="GO:0046872">
    <property type="term" value="F:metal ion binding"/>
    <property type="evidence" value="ECO:0007669"/>
    <property type="project" value="UniProtKB-KW"/>
</dbReference>
<dbReference type="InterPro" id="IPR036691">
    <property type="entry name" value="Endo/exonu/phosph_ase_sf"/>
</dbReference>
<dbReference type="InterPro" id="IPR020847">
    <property type="entry name" value="AP_endonuclease_F1_BS"/>
</dbReference>
<feature type="site" description="Important for catalytic activity" evidence="8">
    <location>
        <position position="794"/>
    </location>
</feature>
<evidence type="ECO:0000313" key="11">
    <source>
        <dbReference type="Proteomes" id="UP000515158"/>
    </source>
</evidence>
<dbReference type="NCBIfam" id="TIGR00195">
    <property type="entry name" value="exoDNase_III"/>
    <property type="match status" value="1"/>
</dbReference>
<keyword evidence="11" id="KW-1185">Reference proteome</keyword>
<dbReference type="InterPro" id="IPR041588">
    <property type="entry name" value="Integrase_H2C2"/>
</dbReference>
<keyword evidence="5 7" id="KW-0460">Magnesium</keyword>
<proteinExistence type="inferred from homology"/>
<comment type="cofactor">
    <cofactor evidence="7">
        <name>Mg(2+)</name>
        <dbReference type="ChEBI" id="CHEBI:18420"/>
    </cofactor>
    <cofactor evidence="7">
        <name>Mn(2+)</name>
        <dbReference type="ChEBI" id="CHEBI:29035"/>
    </cofactor>
    <text evidence="7">Probably binds two magnesium or manganese ions per subunit.</text>
</comment>
<accession>A0A6P9A5C0</accession>
<dbReference type="GO" id="GO:0015074">
    <property type="term" value="P:DNA integration"/>
    <property type="evidence" value="ECO:0007669"/>
    <property type="project" value="InterPro"/>
</dbReference>
<dbReference type="NCBIfam" id="TIGR00633">
    <property type="entry name" value="xth"/>
    <property type="match status" value="1"/>
</dbReference>
<dbReference type="Gene3D" id="3.60.10.10">
    <property type="entry name" value="Endonuclease/exonuclease/phosphatase"/>
    <property type="match status" value="1"/>
</dbReference>
<dbReference type="GO" id="GO:0004519">
    <property type="term" value="F:endonuclease activity"/>
    <property type="evidence" value="ECO:0007669"/>
    <property type="project" value="InterPro"/>
</dbReference>
<evidence type="ECO:0000256" key="9">
    <source>
        <dbReference type="SAM" id="MobiDB-lite"/>
    </source>
</evidence>
<organism evidence="12">
    <name type="scientific">Thrips palmi</name>
    <name type="common">Melon thrips</name>
    <dbReference type="NCBI Taxonomy" id="161013"/>
    <lineage>
        <taxon>Eukaryota</taxon>
        <taxon>Metazoa</taxon>
        <taxon>Ecdysozoa</taxon>
        <taxon>Arthropoda</taxon>
        <taxon>Hexapoda</taxon>
        <taxon>Insecta</taxon>
        <taxon>Pterygota</taxon>
        <taxon>Neoptera</taxon>
        <taxon>Paraneoptera</taxon>
        <taxon>Thysanoptera</taxon>
        <taxon>Terebrantia</taxon>
        <taxon>Thripoidea</taxon>
        <taxon>Thripidae</taxon>
        <taxon>Thrips</taxon>
    </lineage>
</organism>
<dbReference type="Gene3D" id="3.30.420.10">
    <property type="entry name" value="Ribonuclease H-like superfamily/Ribonuclease H"/>
    <property type="match status" value="1"/>
</dbReference>
<dbReference type="Pfam" id="PF03372">
    <property type="entry name" value="Exo_endo_phos"/>
    <property type="match status" value="1"/>
</dbReference>
<dbReference type="Pfam" id="PF00665">
    <property type="entry name" value="rve"/>
    <property type="match status" value="1"/>
</dbReference>
<evidence type="ECO:0000256" key="7">
    <source>
        <dbReference type="PIRSR" id="PIRSR604808-2"/>
    </source>
</evidence>
<dbReference type="Pfam" id="PF17921">
    <property type="entry name" value="Integrase_H2C2"/>
    <property type="match status" value="1"/>
</dbReference>
<evidence type="ECO:0000256" key="4">
    <source>
        <dbReference type="ARBA" id="ARBA00022801"/>
    </source>
</evidence>
<keyword evidence="7" id="KW-0464">Manganese</keyword>
<dbReference type="OrthoDB" id="498125at2759"/>
<dbReference type="InterPro" id="IPR050951">
    <property type="entry name" value="Retrovirus_Pol_polyprotein"/>
</dbReference>
<dbReference type="SUPFAM" id="SSF56219">
    <property type="entry name" value="DNase I-like"/>
    <property type="match status" value="1"/>
</dbReference>
<comment type="similarity">
    <text evidence="2">Belongs to the DNA repair enzymes AP/ExoA family.</text>
</comment>
<feature type="binding site" evidence="7">
    <location>
        <position position="584"/>
    </location>
    <ligand>
        <name>Mg(2+)</name>
        <dbReference type="ChEBI" id="CHEBI:18420"/>
        <label>1</label>
    </ligand>
</feature>
<evidence type="ECO:0000256" key="3">
    <source>
        <dbReference type="ARBA" id="ARBA00022723"/>
    </source>
</evidence>
<feature type="binding site" evidence="7">
    <location>
        <position position="723"/>
    </location>
    <ligand>
        <name>Mg(2+)</name>
        <dbReference type="ChEBI" id="CHEBI:18420"/>
        <label>1</label>
    </ligand>
</feature>
<dbReference type="InParanoid" id="A0A6P9A5C0"/>
<feature type="compositionally biased region" description="Polar residues" evidence="9">
    <location>
        <begin position="71"/>
        <end position="93"/>
    </location>
</feature>
<dbReference type="InterPro" id="IPR036397">
    <property type="entry name" value="RNaseH_sf"/>
</dbReference>
<feature type="binding site" evidence="7">
    <location>
        <position position="725"/>
    </location>
    <ligand>
        <name>Mg(2+)</name>
        <dbReference type="ChEBI" id="CHEBI:18420"/>
        <label>1</label>
    </ligand>
</feature>
<dbReference type="InterPro" id="IPR004808">
    <property type="entry name" value="AP_endonuc_1"/>
</dbReference>
<keyword evidence="4" id="KW-0378">Hydrolase</keyword>
<dbReference type="PROSITE" id="PS51435">
    <property type="entry name" value="AP_NUCLEASE_F1_4"/>
    <property type="match status" value="1"/>
</dbReference>
<evidence type="ECO:0000256" key="5">
    <source>
        <dbReference type="ARBA" id="ARBA00022842"/>
    </source>
</evidence>
<dbReference type="GO" id="GO:0006281">
    <property type="term" value="P:DNA repair"/>
    <property type="evidence" value="ECO:0007669"/>
    <property type="project" value="InterPro"/>
</dbReference>
<dbReference type="RefSeq" id="XP_034252424.1">
    <property type="nucleotide sequence ID" value="XM_034396533.1"/>
</dbReference>
<dbReference type="InterPro" id="IPR001584">
    <property type="entry name" value="Integrase_cat-core"/>
</dbReference>
<dbReference type="GO" id="GO:0003677">
    <property type="term" value="F:DNA binding"/>
    <property type="evidence" value="ECO:0007669"/>
    <property type="project" value="InterPro"/>
</dbReference>
<evidence type="ECO:0000259" key="10">
    <source>
        <dbReference type="PROSITE" id="PS50994"/>
    </source>
</evidence>
<dbReference type="InterPro" id="IPR005135">
    <property type="entry name" value="Endo/exonuclease/phosphatase"/>
</dbReference>
<feature type="active site" description="Proton acceptor" evidence="6">
    <location>
        <position position="820"/>
    </location>
</feature>
<sequence>MKSPGSRLARFIDCLSQFDISKFTYRAGSQNTADPLSRCPDPDIPPSSLHGPCPLLGDDGILSAINTHRYNLRSRPQSPLATDKPTCSRSPSPSAGDRYNLRPRRPAPPSESPNEPLTGEPSSPLKAPISDAPQPLANSEKPLSFMFPSPPCTNEADLLDLFGIPYLIGEQDKDATISALKQTLHKNPIHNKFQLHKGAVCTNSNPPQVYVPESLRPLLLHESHSSLLAGHLGEGKVMARLSIYYWPNKSQSIADYVKSCDVCQRFKTPTFSSGVLTPIVAKYPMELVSVDIKYMPLSKQGYKYLVFFVDNFTRFVKCYPLKTLQAEELCTALKEYVLTFGVFKVCLTDYGSNLTSHLFRQTLRSLGSRVVFSPVGYHSTSGAAEAAIKFVANLITKFCNQSLDNWVDLVPAACFAANTSKNFSLNIDPFTLLYGFTALTPVNLLGVCLPKHITPPKKLLQHFALRTNAQKHLKQAQIKQKQYFDARRRHITFEVGQKVYALRKITKRNKKFLYKYVGPAKIVKKTGVSSYLVRVPYNNRFKNMKYHCQHLKPYYKRPAHLELPLPCLAALSQNVDSLHLASWNINGFRAFCRKTSAEYLLSNNFDIICLQETKCTPSVISDYFSDKGYFCFSATSENRGYAGVSILSRRVPTHVITGFHGESTKEARVLTLYFEHFIIACVYSPYSGFSLQNLPKKCDWFLQFNSFIVTLQESSLPVIICGDINVSHTAMDIHPREFALSPASGTKTERTLFAGLLSLGFVDTFRFLHPHEVRYSFWGFHPRHTHDNIGIRLDYILIPTNLASHLTDARIDSHISGSDHAPCVMRLAFPATVATPTTEPKPLSY</sequence>
<feature type="binding site" evidence="7">
    <location>
        <position position="820"/>
    </location>
    <ligand>
        <name>Mg(2+)</name>
        <dbReference type="ChEBI" id="CHEBI:18420"/>
        <label>1</label>
    </ligand>
</feature>
<evidence type="ECO:0000256" key="8">
    <source>
        <dbReference type="PIRSR" id="PIRSR604808-3"/>
    </source>
</evidence>
<feature type="site" description="Interaction with DNA substrate" evidence="8">
    <location>
        <position position="820"/>
    </location>
</feature>
<dbReference type="AlphaFoldDB" id="A0A6P9A5C0"/>
<keyword evidence="3 7" id="KW-0479">Metal-binding</keyword>
<evidence type="ECO:0000313" key="12">
    <source>
        <dbReference type="RefSeq" id="XP_034252424.1"/>
    </source>
</evidence>
<comment type="catalytic activity">
    <reaction evidence="1">
        <text>Exonucleolytic cleavage in the 3'- to 5'-direction to yield nucleoside 5'-phosphates.</text>
        <dbReference type="EC" id="3.1.11.2"/>
    </reaction>
</comment>
<dbReference type="SUPFAM" id="SSF53098">
    <property type="entry name" value="Ribonuclease H-like"/>
    <property type="match status" value="1"/>
</dbReference>
<dbReference type="Gene3D" id="1.10.340.70">
    <property type="match status" value="1"/>
</dbReference>
<dbReference type="PROSITE" id="PS00726">
    <property type="entry name" value="AP_NUCLEASE_F1_1"/>
    <property type="match status" value="1"/>
</dbReference>
<evidence type="ECO:0000256" key="2">
    <source>
        <dbReference type="ARBA" id="ARBA00007092"/>
    </source>
</evidence>
<feature type="site" description="Transition state stabilizer" evidence="8">
    <location>
        <position position="725"/>
    </location>
</feature>
<evidence type="ECO:0000256" key="6">
    <source>
        <dbReference type="PIRSR" id="PIRSR604808-1"/>
    </source>
</evidence>
<feature type="binding site" evidence="7">
    <location>
        <position position="612"/>
    </location>
    <ligand>
        <name>Mg(2+)</name>
        <dbReference type="ChEBI" id="CHEBI:18420"/>
        <label>1</label>
    </ligand>
</feature>
<dbReference type="GeneID" id="117651926"/>
<feature type="region of interest" description="Disordered" evidence="9">
    <location>
        <begin position="71"/>
        <end position="144"/>
    </location>
</feature>
<evidence type="ECO:0000256" key="1">
    <source>
        <dbReference type="ARBA" id="ARBA00000493"/>
    </source>
</evidence>
<reference evidence="12" key="1">
    <citation type="submission" date="2025-08" db="UniProtKB">
        <authorList>
            <consortium name="RefSeq"/>
        </authorList>
    </citation>
    <scope>IDENTIFICATION</scope>
    <source>
        <tissue evidence="12">Total insect</tissue>
    </source>
</reference>
<name>A0A6P9A5C0_THRPL</name>
<gene>
    <name evidence="12" type="primary">LOC117651926</name>
</gene>
<feature type="domain" description="Integrase catalytic" evidence="10">
    <location>
        <begin position="280"/>
        <end position="449"/>
    </location>
</feature>
<dbReference type="KEGG" id="tpal:117651926"/>
<protein>
    <submittedName>
        <fullName evidence="12">Uncharacterized protein LOC117651926</fullName>
    </submittedName>
</protein>
<feature type="region of interest" description="Disordered" evidence="9">
    <location>
        <begin position="30"/>
        <end position="52"/>
    </location>
</feature>
<dbReference type="InterPro" id="IPR012337">
    <property type="entry name" value="RNaseH-like_sf"/>
</dbReference>
<dbReference type="Proteomes" id="UP000515158">
    <property type="component" value="Unplaced"/>
</dbReference>